<proteinExistence type="predicted"/>
<reference evidence="1" key="1">
    <citation type="submission" date="2022-10" db="EMBL/GenBank/DDBJ databases">
        <title>The complete genomes of actinobacterial strains from the NBC collection.</title>
        <authorList>
            <person name="Joergensen T.S."/>
            <person name="Alvarez Arevalo M."/>
            <person name="Sterndorff E.B."/>
            <person name="Faurdal D."/>
            <person name="Vuksanovic O."/>
            <person name="Mourched A.-S."/>
            <person name="Charusanti P."/>
            <person name="Shaw S."/>
            <person name="Blin K."/>
            <person name="Weber T."/>
        </authorList>
    </citation>
    <scope>NUCLEOTIDE SEQUENCE</scope>
    <source>
        <strain evidence="1">NBC_01436</strain>
    </source>
</reference>
<dbReference type="Proteomes" id="UP001431926">
    <property type="component" value="Chromosome"/>
</dbReference>
<dbReference type="Gene3D" id="1.20.120.330">
    <property type="entry name" value="Nucleotidyltransferases domain 2"/>
    <property type="match status" value="1"/>
</dbReference>
<sequence length="67" mass="7238">MEADLPVVGVERYATTAGPLAPEAVRTAAANSRRWGRDLAAEAADRWRTRLPLGPHEEITEALSPAE</sequence>
<evidence type="ECO:0000313" key="2">
    <source>
        <dbReference type="Proteomes" id="UP001431926"/>
    </source>
</evidence>
<accession>A0ABZ1ZK89</accession>
<keyword evidence="2" id="KW-1185">Reference proteome</keyword>
<dbReference type="RefSeq" id="WP_329357507.1">
    <property type="nucleotide sequence ID" value="NZ_CP109490.1"/>
</dbReference>
<evidence type="ECO:0000313" key="1">
    <source>
        <dbReference type="EMBL" id="WUX39177.1"/>
    </source>
</evidence>
<protein>
    <submittedName>
        <fullName evidence="1">Uncharacterized protein</fullName>
    </submittedName>
</protein>
<gene>
    <name evidence="1" type="ORF">OG367_24465</name>
</gene>
<organism evidence="1 2">
    <name type="scientific">Streptomyces anulatus</name>
    <name type="common">Streptomyces chrysomallus</name>
    <dbReference type="NCBI Taxonomy" id="1892"/>
    <lineage>
        <taxon>Bacteria</taxon>
        <taxon>Bacillati</taxon>
        <taxon>Actinomycetota</taxon>
        <taxon>Actinomycetes</taxon>
        <taxon>Kitasatosporales</taxon>
        <taxon>Streptomycetaceae</taxon>
        <taxon>Streptomyces</taxon>
    </lineage>
</organism>
<name>A0ABZ1ZK89_STRAQ</name>
<dbReference type="EMBL" id="CP109491">
    <property type="protein sequence ID" value="WUX39177.1"/>
    <property type="molecule type" value="Genomic_DNA"/>
</dbReference>